<evidence type="ECO:0000313" key="3">
    <source>
        <dbReference type="Proteomes" id="UP000645555"/>
    </source>
</evidence>
<accession>A0A918NPH1</accession>
<reference evidence="2" key="2">
    <citation type="submission" date="2020-09" db="EMBL/GenBank/DDBJ databases">
        <authorList>
            <person name="Sun Q."/>
            <person name="Ohkuma M."/>
        </authorList>
    </citation>
    <scope>NUCLEOTIDE SEQUENCE</scope>
    <source>
        <strain evidence="2">JCM 4956</strain>
    </source>
</reference>
<feature type="region of interest" description="Disordered" evidence="1">
    <location>
        <begin position="1"/>
        <end position="73"/>
    </location>
</feature>
<sequence length="73" mass="7432">MVAAVLEAAMATPSTTPRERRSRTGGPSGAVVRSGTSEDIGLLTGRERDGEEEPCGGAMDGTPGAHFASMLLT</sequence>
<comment type="caution">
    <text evidence="2">The sequence shown here is derived from an EMBL/GenBank/DDBJ whole genome shotgun (WGS) entry which is preliminary data.</text>
</comment>
<proteinExistence type="predicted"/>
<reference evidence="2" key="1">
    <citation type="journal article" date="2014" name="Int. J. Syst. Evol. Microbiol.">
        <title>Complete genome sequence of Corynebacterium casei LMG S-19264T (=DSM 44701T), isolated from a smear-ripened cheese.</title>
        <authorList>
            <consortium name="US DOE Joint Genome Institute (JGI-PGF)"/>
            <person name="Walter F."/>
            <person name="Albersmeier A."/>
            <person name="Kalinowski J."/>
            <person name="Ruckert C."/>
        </authorList>
    </citation>
    <scope>NUCLEOTIDE SEQUENCE</scope>
    <source>
        <strain evidence="2">JCM 4956</strain>
    </source>
</reference>
<organism evidence="2 3">
    <name type="scientific">Streptomyces fructofermentans</name>
    <dbReference type="NCBI Taxonomy" id="152141"/>
    <lineage>
        <taxon>Bacteria</taxon>
        <taxon>Bacillati</taxon>
        <taxon>Actinomycetota</taxon>
        <taxon>Actinomycetes</taxon>
        <taxon>Kitasatosporales</taxon>
        <taxon>Streptomycetaceae</taxon>
        <taxon>Streptomyces</taxon>
    </lineage>
</organism>
<dbReference type="AlphaFoldDB" id="A0A918NPH1"/>
<dbReference type="Proteomes" id="UP000645555">
    <property type="component" value="Unassembled WGS sequence"/>
</dbReference>
<name>A0A918NPH1_9ACTN</name>
<gene>
    <name evidence="2" type="ORF">GCM10010515_61040</name>
</gene>
<evidence type="ECO:0000256" key="1">
    <source>
        <dbReference type="SAM" id="MobiDB-lite"/>
    </source>
</evidence>
<keyword evidence="3" id="KW-1185">Reference proteome</keyword>
<protein>
    <submittedName>
        <fullName evidence="2">Uncharacterized protein</fullName>
    </submittedName>
</protein>
<dbReference type="EMBL" id="BMWD01000026">
    <property type="protein sequence ID" value="GGX85347.1"/>
    <property type="molecule type" value="Genomic_DNA"/>
</dbReference>
<evidence type="ECO:0000313" key="2">
    <source>
        <dbReference type="EMBL" id="GGX85347.1"/>
    </source>
</evidence>